<dbReference type="Gene3D" id="3.90.870.10">
    <property type="entry name" value="DHBP synthase"/>
    <property type="match status" value="1"/>
</dbReference>
<comment type="function">
    <text evidence="13">Required for the formation of a threonylcarbamoyl group on adenosine at position 37 (t(6)A37) in tRNAs that read codons beginning with adenine.</text>
</comment>
<evidence type="ECO:0000256" key="4">
    <source>
        <dbReference type="ARBA" id="ARBA00015492"/>
    </source>
</evidence>
<dbReference type="PANTHER" id="PTHR17490:SF16">
    <property type="entry name" value="THREONYLCARBAMOYL-AMP SYNTHASE"/>
    <property type="match status" value="1"/>
</dbReference>
<evidence type="ECO:0000259" key="15">
    <source>
        <dbReference type="PROSITE" id="PS51163"/>
    </source>
</evidence>
<comment type="subcellular location">
    <subcellularLocation>
        <location evidence="1 13">Cytoplasm</location>
    </subcellularLocation>
</comment>
<proteinExistence type="inferred from homology"/>
<protein>
    <recommendedName>
        <fullName evidence="4 13">Threonylcarbamoyl-AMP synthase</fullName>
        <shortName evidence="13">TC-AMP synthase</shortName>
        <ecNumber evidence="3 13">2.7.7.87</ecNumber>
    </recommendedName>
    <alternativeName>
        <fullName evidence="11 13">L-threonylcarbamoyladenylate synthase</fullName>
    </alternativeName>
</protein>
<evidence type="ECO:0000313" key="16">
    <source>
        <dbReference type="EMBL" id="ADI20322.1"/>
    </source>
</evidence>
<dbReference type="EMBL" id="GU474940">
    <property type="protein sequence ID" value="ADI20322.1"/>
    <property type="molecule type" value="Genomic_DNA"/>
</dbReference>
<dbReference type="Pfam" id="PF03481">
    <property type="entry name" value="Sua5_C"/>
    <property type="match status" value="1"/>
</dbReference>
<evidence type="ECO:0000256" key="3">
    <source>
        <dbReference type="ARBA" id="ARBA00012584"/>
    </source>
</evidence>
<dbReference type="PROSITE" id="PS51163">
    <property type="entry name" value="YRDC"/>
    <property type="match status" value="1"/>
</dbReference>
<dbReference type="GO" id="GO:0008033">
    <property type="term" value="P:tRNA processing"/>
    <property type="evidence" value="ECO:0007669"/>
    <property type="project" value="UniProtKB-KW"/>
</dbReference>
<dbReference type="GO" id="GO:0005737">
    <property type="term" value="C:cytoplasm"/>
    <property type="evidence" value="ECO:0007669"/>
    <property type="project" value="UniProtKB-SubCell"/>
</dbReference>
<evidence type="ECO:0000256" key="5">
    <source>
        <dbReference type="ARBA" id="ARBA00022490"/>
    </source>
</evidence>
<evidence type="ECO:0000256" key="14">
    <source>
        <dbReference type="PIRSR" id="PIRSR004930-1"/>
    </source>
</evidence>
<name>E0Y0Y1_9PROT</name>
<organism evidence="16">
    <name type="scientific">uncultured alpha proteobacterium EB080_L27A02</name>
    <dbReference type="NCBI Taxonomy" id="710796"/>
    <lineage>
        <taxon>Bacteria</taxon>
        <taxon>Pseudomonadati</taxon>
        <taxon>Pseudomonadota</taxon>
        <taxon>Alphaproteobacteria</taxon>
        <taxon>environmental samples</taxon>
    </lineage>
</organism>
<feature type="domain" description="YrdC-like" evidence="15">
    <location>
        <begin position="10"/>
        <end position="197"/>
    </location>
</feature>
<keyword evidence="5 13" id="KW-0963">Cytoplasm</keyword>
<evidence type="ECO:0000256" key="1">
    <source>
        <dbReference type="ARBA" id="ARBA00004496"/>
    </source>
</evidence>
<dbReference type="GO" id="GO:0061710">
    <property type="term" value="F:L-threonylcarbamoyladenylate synthase"/>
    <property type="evidence" value="ECO:0007669"/>
    <property type="project" value="UniProtKB-EC"/>
</dbReference>
<feature type="binding site" evidence="14">
    <location>
        <position position="55"/>
    </location>
    <ligand>
        <name>ATP</name>
        <dbReference type="ChEBI" id="CHEBI:30616"/>
    </ligand>
</feature>
<comment type="similarity">
    <text evidence="2 13">Belongs to the SUA5 family.</text>
</comment>
<feature type="binding site" evidence="14">
    <location>
        <position position="115"/>
    </location>
    <ligand>
        <name>ATP</name>
        <dbReference type="ChEBI" id="CHEBI:30616"/>
    </ligand>
</feature>
<dbReference type="GO" id="GO:0006450">
    <property type="term" value="P:regulation of translational fidelity"/>
    <property type="evidence" value="ECO:0007669"/>
    <property type="project" value="TreeGrafter"/>
</dbReference>
<evidence type="ECO:0000256" key="12">
    <source>
        <dbReference type="ARBA" id="ARBA00048366"/>
    </source>
</evidence>
<feature type="binding site" evidence="14">
    <location>
        <position position="179"/>
    </location>
    <ligand>
        <name>L-threonine</name>
        <dbReference type="ChEBI" id="CHEBI:57926"/>
    </ligand>
</feature>
<evidence type="ECO:0000256" key="13">
    <source>
        <dbReference type="PIRNR" id="PIRNR004930"/>
    </source>
</evidence>
<keyword evidence="7 13" id="KW-0819">tRNA processing</keyword>
<dbReference type="FunFam" id="3.90.870.10:FF:000009">
    <property type="entry name" value="Threonylcarbamoyl-AMP synthase, putative"/>
    <property type="match status" value="1"/>
</dbReference>
<dbReference type="GO" id="GO:0000049">
    <property type="term" value="F:tRNA binding"/>
    <property type="evidence" value="ECO:0007669"/>
    <property type="project" value="TreeGrafter"/>
</dbReference>
<sequence>MDTKLLKINSDGYAYASEILKSGGLVAFPTETVYGLGANALNSDAVAEIYTAKKRPNFNPLIVHVLNLETAQKFAVFNKDTLLLANKFWPGPLTVVAPIKNKTNLSKLITAGLDTVAIRVPAHPVARKLLETFNGPIAAPSANPSGSISSTSAAHVKSGLGGRIQAILNGGKCDVGLESTIILSNNGQCNILRSGGISEKEIEEVLGYRISLNQNSDTLISPGQLSSHYAPNANLRMNAIKADEDEYMIGFGDVVGQLNLSSQGNLIEAATNLFAYLHMADEDAITLGKTKIAIAKIPMHGLGVAINDRLTRASTPKS</sequence>
<dbReference type="PANTHER" id="PTHR17490">
    <property type="entry name" value="SUA5"/>
    <property type="match status" value="1"/>
</dbReference>
<dbReference type="NCBIfam" id="TIGR00057">
    <property type="entry name" value="L-threonylcarbamoyladenylate synthase"/>
    <property type="match status" value="1"/>
</dbReference>
<feature type="binding site" evidence="14">
    <location>
        <position position="119"/>
    </location>
    <ligand>
        <name>L-threonine</name>
        <dbReference type="ChEBI" id="CHEBI:57926"/>
    </ligand>
</feature>
<dbReference type="Pfam" id="PF01300">
    <property type="entry name" value="Sua5_yciO_yrdC"/>
    <property type="match status" value="1"/>
</dbReference>
<evidence type="ECO:0000256" key="11">
    <source>
        <dbReference type="ARBA" id="ARBA00029774"/>
    </source>
</evidence>
<evidence type="ECO:0000256" key="2">
    <source>
        <dbReference type="ARBA" id="ARBA00007663"/>
    </source>
</evidence>
<evidence type="ECO:0000256" key="9">
    <source>
        <dbReference type="ARBA" id="ARBA00022741"/>
    </source>
</evidence>
<reference evidence="16" key="1">
    <citation type="journal article" date="2011" name="Environ. Microbiol.">
        <title>Time-series analyses of Monterey Bay coastal microbial picoplankton using a 'genome proxy' microarray.</title>
        <authorList>
            <person name="Rich V.I."/>
            <person name="Pham V.D."/>
            <person name="Eppley J."/>
            <person name="Shi Y."/>
            <person name="DeLong E.F."/>
        </authorList>
    </citation>
    <scope>NUCLEOTIDE SEQUENCE</scope>
</reference>
<feature type="binding site" evidence="14">
    <location>
        <position position="229"/>
    </location>
    <ligand>
        <name>ATP</name>
        <dbReference type="ChEBI" id="CHEBI:30616"/>
    </ligand>
</feature>
<dbReference type="InterPro" id="IPR050156">
    <property type="entry name" value="TC-AMP_synthase_SUA5"/>
</dbReference>
<dbReference type="AlphaFoldDB" id="E0Y0Y1"/>
<evidence type="ECO:0000256" key="8">
    <source>
        <dbReference type="ARBA" id="ARBA00022695"/>
    </source>
</evidence>
<feature type="binding site" evidence="14">
    <location>
        <position position="139"/>
    </location>
    <ligand>
        <name>L-threonine</name>
        <dbReference type="ChEBI" id="CHEBI:57926"/>
    </ligand>
</feature>
<keyword evidence="9 13" id="KW-0547">Nucleotide-binding</keyword>
<evidence type="ECO:0000256" key="7">
    <source>
        <dbReference type="ARBA" id="ARBA00022694"/>
    </source>
</evidence>
<dbReference type="Gene3D" id="3.40.50.11030">
    <property type="entry name" value="Threonylcarbamoyl-AMP synthase, C-terminal domain"/>
    <property type="match status" value="1"/>
</dbReference>
<keyword evidence="8 13" id="KW-0548">Nucleotidyltransferase</keyword>
<feature type="binding site" evidence="14">
    <location>
        <position position="59"/>
    </location>
    <ligand>
        <name>ATP</name>
        <dbReference type="ChEBI" id="CHEBI:30616"/>
    </ligand>
</feature>
<evidence type="ECO:0000256" key="10">
    <source>
        <dbReference type="ARBA" id="ARBA00022840"/>
    </source>
</evidence>
<dbReference type="InterPro" id="IPR038385">
    <property type="entry name" value="Sua5/YwlC_C"/>
</dbReference>
<keyword evidence="10 13" id="KW-0067">ATP-binding</keyword>
<dbReference type="InterPro" id="IPR017945">
    <property type="entry name" value="DHBP_synth_RibB-like_a/b_dom"/>
</dbReference>
<dbReference type="GO" id="GO:0005524">
    <property type="term" value="F:ATP binding"/>
    <property type="evidence" value="ECO:0007669"/>
    <property type="project" value="UniProtKB-UniRule"/>
</dbReference>
<feature type="binding site" evidence="14">
    <location>
        <position position="141"/>
    </location>
    <ligand>
        <name>ATP</name>
        <dbReference type="ChEBI" id="CHEBI:30616"/>
    </ligand>
</feature>
<dbReference type="EC" id="2.7.7.87" evidence="3 13"/>
<dbReference type="InterPro" id="IPR005145">
    <property type="entry name" value="Sua5_C"/>
</dbReference>
<keyword evidence="6 13" id="KW-0808">Transferase</keyword>
<feature type="binding site" evidence="14">
    <location>
        <position position="64"/>
    </location>
    <ligand>
        <name>L-threonine</name>
        <dbReference type="ChEBI" id="CHEBI:57926"/>
    </ligand>
</feature>
<dbReference type="GO" id="GO:0003725">
    <property type="term" value="F:double-stranded RNA binding"/>
    <property type="evidence" value="ECO:0007669"/>
    <property type="project" value="UniProtKB-UniRule"/>
</dbReference>
<feature type="binding site" evidence="14">
    <location>
        <position position="32"/>
    </location>
    <ligand>
        <name>L-threonine</name>
        <dbReference type="ChEBI" id="CHEBI:57926"/>
    </ligand>
</feature>
<feature type="binding site" evidence="14">
    <location>
        <position position="149"/>
    </location>
    <ligand>
        <name>ATP</name>
        <dbReference type="ChEBI" id="CHEBI:30616"/>
    </ligand>
</feature>
<dbReference type="SUPFAM" id="SSF55821">
    <property type="entry name" value="YrdC/RibB"/>
    <property type="match status" value="1"/>
</dbReference>
<evidence type="ECO:0000256" key="6">
    <source>
        <dbReference type="ARBA" id="ARBA00022679"/>
    </source>
</evidence>
<dbReference type="PIRSF" id="PIRSF004930">
    <property type="entry name" value="Tln_factor_SUA5"/>
    <property type="match status" value="1"/>
</dbReference>
<dbReference type="InterPro" id="IPR006070">
    <property type="entry name" value="Sua5-like_dom"/>
</dbReference>
<feature type="binding site" evidence="14">
    <location>
        <position position="193"/>
    </location>
    <ligand>
        <name>ATP</name>
        <dbReference type="ChEBI" id="CHEBI:30616"/>
    </ligand>
</feature>
<accession>E0Y0Y1</accession>
<comment type="catalytic activity">
    <reaction evidence="12 13">
        <text>L-threonine + hydrogencarbonate + ATP = L-threonylcarbamoyladenylate + diphosphate + H2O</text>
        <dbReference type="Rhea" id="RHEA:36407"/>
        <dbReference type="ChEBI" id="CHEBI:15377"/>
        <dbReference type="ChEBI" id="CHEBI:17544"/>
        <dbReference type="ChEBI" id="CHEBI:30616"/>
        <dbReference type="ChEBI" id="CHEBI:33019"/>
        <dbReference type="ChEBI" id="CHEBI:57926"/>
        <dbReference type="ChEBI" id="CHEBI:73682"/>
        <dbReference type="EC" id="2.7.7.87"/>
    </reaction>
</comment>
<dbReference type="InterPro" id="IPR010923">
    <property type="entry name" value="T(6)A37_SUA5"/>
</dbReference>